<name>A0A2D0N9P2_FLAN2</name>
<accession>A0A2D0N9P2</accession>
<dbReference type="Gene3D" id="2.60.120.10">
    <property type="entry name" value="Jelly Rolls"/>
    <property type="match status" value="1"/>
</dbReference>
<dbReference type="CDD" id="cd10548">
    <property type="entry name" value="cupin_CDO"/>
    <property type="match status" value="1"/>
</dbReference>
<dbReference type="Proteomes" id="UP000223913">
    <property type="component" value="Unassembled WGS sequence"/>
</dbReference>
<evidence type="ECO:0000256" key="6">
    <source>
        <dbReference type="PIRSR" id="PIRSR610300-50"/>
    </source>
</evidence>
<feature type="binding site" evidence="7">
    <location>
        <position position="198"/>
    </location>
    <ligand>
        <name>Fe cation</name>
        <dbReference type="ChEBI" id="CHEBI:24875"/>
        <note>catalytic</note>
    </ligand>
</feature>
<keyword evidence="4" id="KW-0560">Oxidoreductase</keyword>
<dbReference type="PANTHER" id="PTHR12918:SF1">
    <property type="entry name" value="CYSTEINE DIOXYGENASE TYPE 1"/>
    <property type="match status" value="1"/>
</dbReference>
<keyword evidence="2 7" id="KW-0479">Metal-binding</keyword>
<evidence type="ECO:0000256" key="5">
    <source>
        <dbReference type="ARBA" id="ARBA00023004"/>
    </source>
</evidence>
<evidence type="ECO:0000256" key="1">
    <source>
        <dbReference type="ARBA" id="ARBA00006622"/>
    </source>
</evidence>
<evidence type="ECO:0000256" key="2">
    <source>
        <dbReference type="ARBA" id="ARBA00022723"/>
    </source>
</evidence>
<keyword evidence="3" id="KW-0223">Dioxygenase</keyword>
<dbReference type="Pfam" id="PF05995">
    <property type="entry name" value="CDO_I"/>
    <property type="match status" value="1"/>
</dbReference>
<reference evidence="8 9" key="1">
    <citation type="submission" date="2017-10" db="EMBL/GenBank/DDBJ databases">
        <title>The draft genome sequence of Lewinella nigricans NBRC 102662.</title>
        <authorList>
            <person name="Wang K."/>
        </authorList>
    </citation>
    <scope>NUCLEOTIDE SEQUENCE [LARGE SCALE GENOMIC DNA]</scope>
    <source>
        <strain evidence="8 9">NBRC 102662</strain>
    </source>
</reference>
<dbReference type="InterPro" id="IPR011051">
    <property type="entry name" value="RmlC_Cupin_sf"/>
</dbReference>
<keyword evidence="5 7" id="KW-0408">Iron</keyword>
<protein>
    <recommendedName>
        <fullName evidence="10">Cysteine dioxygenase</fullName>
    </recommendedName>
</protein>
<comment type="similarity">
    <text evidence="1">Belongs to the cysteine dioxygenase family.</text>
</comment>
<dbReference type="GO" id="GO:0008198">
    <property type="term" value="F:ferrous iron binding"/>
    <property type="evidence" value="ECO:0007669"/>
    <property type="project" value="TreeGrafter"/>
</dbReference>
<comment type="caution">
    <text evidence="8">The sequence shown here is derived from an EMBL/GenBank/DDBJ whole genome shotgun (WGS) entry which is preliminary data.</text>
</comment>
<evidence type="ECO:0000256" key="3">
    <source>
        <dbReference type="ARBA" id="ARBA00022964"/>
    </source>
</evidence>
<dbReference type="AlphaFoldDB" id="A0A2D0N9P2"/>
<feature type="cross-link" description="3'-(S-cysteinyl)-tyrosine (Cys-Tyr)" evidence="6">
    <location>
        <begin position="155"/>
        <end position="214"/>
    </location>
</feature>
<gene>
    <name evidence="8" type="ORF">CRP01_16940</name>
</gene>
<dbReference type="OrthoDB" id="7059163at2"/>
<proteinExistence type="inferred from homology"/>
<evidence type="ECO:0000256" key="4">
    <source>
        <dbReference type="ARBA" id="ARBA00023002"/>
    </source>
</evidence>
<dbReference type="PANTHER" id="PTHR12918">
    <property type="entry name" value="CYSTEINE DIOXYGENASE"/>
    <property type="match status" value="1"/>
</dbReference>
<evidence type="ECO:0000256" key="7">
    <source>
        <dbReference type="PIRSR" id="PIRSR610300-51"/>
    </source>
</evidence>
<dbReference type="GO" id="GO:0016702">
    <property type="term" value="F:oxidoreductase activity, acting on single donors with incorporation of molecular oxygen, incorporation of two atoms of oxygen"/>
    <property type="evidence" value="ECO:0007669"/>
    <property type="project" value="InterPro"/>
</dbReference>
<feature type="binding site" evidence="7">
    <location>
        <position position="150"/>
    </location>
    <ligand>
        <name>Fe cation</name>
        <dbReference type="ChEBI" id="CHEBI:24875"/>
        <note>catalytic</note>
    </ligand>
</feature>
<dbReference type="SUPFAM" id="SSF51182">
    <property type="entry name" value="RmlC-like cupins"/>
    <property type="match status" value="1"/>
</dbReference>
<dbReference type="EMBL" id="PDUD01000022">
    <property type="protein sequence ID" value="PHN05205.1"/>
    <property type="molecule type" value="Genomic_DNA"/>
</dbReference>
<dbReference type="InterPro" id="IPR014710">
    <property type="entry name" value="RmlC-like_jellyroll"/>
</dbReference>
<organism evidence="8 9">
    <name type="scientific">Flavilitoribacter nigricans (strain ATCC 23147 / DSM 23189 / NBRC 102662 / NCIMB 1420 / SS-2)</name>
    <name type="common">Lewinella nigricans</name>
    <dbReference type="NCBI Taxonomy" id="1122177"/>
    <lineage>
        <taxon>Bacteria</taxon>
        <taxon>Pseudomonadati</taxon>
        <taxon>Bacteroidota</taxon>
        <taxon>Saprospiria</taxon>
        <taxon>Saprospirales</taxon>
        <taxon>Lewinellaceae</taxon>
        <taxon>Flavilitoribacter</taxon>
    </lineage>
</organism>
<evidence type="ECO:0008006" key="10">
    <source>
        <dbReference type="Google" id="ProtNLM"/>
    </source>
</evidence>
<feature type="binding site" evidence="7">
    <location>
        <position position="148"/>
    </location>
    <ligand>
        <name>Fe cation</name>
        <dbReference type="ChEBI" id="CHEBI:24875"/>
        <note>catalytic</note>
    </ligand>
</feature>
<evidence type="ECO:0000313" key="8">
    <source>
        <dbReference type="EMBL" id="PHN05205.1"/>
    </source>
</evidence>
<dbReference type="InterPro" id="IPR010300">
    <property type="entry name" value="CDO_1"/>
</dbReference>
<keyword evidence="6" id="KW-0883">Thioether bond</keyword>
<sequence>MKTLVHQPHYPNNHENTAMSKISPYLAIQRGSATSSPRREAKRILLPSRKTDEGNQSILTEAAAEAMANGHIPNLEKICRELNATFHDGSREHSALQFIPILKQLSAFDAAETERFLSNPQTSYVLVQNDQLKVVLIHWPPGKFSSIHGHAQGGCVFKVLKGSVQEKRYTPDERQHELATSRFEEQAMAYIDDEMAYHAVGNPYDEPAISLHVYTPGR</sequence>
<keyword evidence="9" id="KW-1185">Reference proteome</keyword>
<evidence type="ECO:0000313" key="9">
    <source>
        <dbReference type="Proteomes" id="UP000223913"/>
    </source>
</evidence>